<accession>M1HM98</accession>
<keyword evidence="2" id="KW-1185">Reference proteome</keyword>
<organism evidence="1 2">
    <name type="scientific">Pelagibacter phage HTVC019P</name>
    <dbReference type="NCBI Taxonomy" id="1283079"/>
    <lineage>
        <taxon>Viruses</taxon>
        <taxon>Duplodnaviria</taxon>
        <taxon>Heunggongvirae</taxon>
        <taxon>Uroviricota</taxon>
        <taxon>Caudoviricetes</taxon>
        <taxon>Autographivirales</taxon>
        <taxon>Pelagivirus</taxon>
        <taxon>Pelagivirus HTVC019P</taxon>
    </lineage>
</organism>
<evidence type="ECO:0000313" key="1">
    <source>
        <dbReference type="EMBL" id="AGE60578.1"/>
    </source>
</evidence>
<sequence length="80" mass="9586">MGISLSISLSINQRLTNREQRIIFITMITRKEWLKSEAGKLYKQRTNKNYRQKKQQTKKDNLKVNKSFEFHFPIGITLKE</sequence>
<protein>
    <submittedName>
        <fullName evidence="1">Uncharacterized protein</fullName>
    </submittedName>
</protein>
<dbReference type="Proteomes" id="UP000011295">
    <property type="component" value="Segment"/>
</dbReference>
<dbReference type="RefSeq" id="YP_007517808.1">
    <property type="nucleotide sequence ID" value="NC_020483.1"/>
</dbReference>
<dbReference type="GeneID" id="14697590"/>
<name>M1HM98_9CAUD</name>
<dbReference type="KEGG" id="vg:14697590"/>
<reference evidence="1 2" key="1">
    <citation type="journal article" date="2013" name="Nature">
        <title>Abundant SAR11 viruses in the ocean.</title>
        <authorList>
            <person name="Zhao Y."/>
            <person name="Temperton B."/>
            <person name="Thrash J.C."/>
            <person name="Schwalbach M.S."/>
            <person name="Vergin K.L."/>
            <person name="Landry Z.C."/>
            <person name="Ellisman M."/>
            <person name="Deerinck T."/>
            <person name="Sullivan M.B."/>
            <person name="Giovannoni S.J."/>
        </authorList>
    </citation>
    <scope>NUCLEOTIDE SEQUENCE [LARGE SCALE GENOMIC DNA]</scope>
</reference>
<evidence type="ECO:0000313" key="2">
    <source>
        <dbReference type="Proteomes" id="UP000011295"/>
    </source>
</evidence>
<dbReference type="EMBL" id="KC465901">
    <property type="protein sequence ID" value="AGE60578.1"/>
    <property type="molecule type" value="Genomic_DNA"/>
</dbReference>
<proteinExistence type="predicted"/>